<organism evidence="1 2">
    <name type="scientific">Runella defluvii</name>
    <dbReference type="NCBI Taxonomy" id="370973"/>
    <lineage>
        <taxon>Bacteria</taxon>
        <taxon>Pseudomonadati</taxon>
        <taxon>Bacteroidota</taxon>
        <taxon>Cytophagia</taxon>
        <taxon>Cytophagales</taxon>
        <taxon>Spirosomataceae</taxon>
        <taxon>Runella</taxon>
    </lineage>
</organism>
<keyword evidence="2" id="KW-1185">Reference proteome</keyword>
<reference evidence="1 2" key="1">
    <citation type="submission" date="2020-08" db="EMBL/GenBank/DDBJ databases">
        <title>Genomic Encyclopedia of Type Strains, Phase IV (KMG-IV): sequencing the most valuable type-strain genomes for metagenomic binning, comparative biology and taxonomic classification.</title>
        <authorList>
            <person name="Goeker M."/>
        </authorList>
    </citation>
    <scope>NUCLEOTIDE SEQUENCE [LARGE SCALE GENOMIC DNA]</scope>
    <source>
        <strain evidence="1 2">DSM 17976</strain>
    </source>
</reference>
<protein>
    <recommendedName>
        <fullName evidence="3">DUF2846 domain-containing protein</fullName>
    </recommendedName>
</protein>
<gene>
    <name evidence="1" type="ORF">FHS57_003429</name>
</gene>
<accession>A0A7W5ZM97</accession>
<proteinExistence type="predicted"/>
<comment type="caution">
    <text evidence="1">The sequence shown here is derived from an EMBL/GenBank/DDBJ whole genome shotgun (WGS) entry which is preliminary data.</text>
</comment>
<name>A0A7W5ZM97_9BACT</name>
<dbReference type="EMBL" id="JACIBY010000006">
    <property type="protein sequence ID" value="MBB3839423.1"/>
    <property type="molecule type" value="Genomic_DNA"/>
</dbReference>
<evidence type="ECO:0000313" key="1">
    <source>
        <dbReference type="EMBL" id="MBB3839423.1"/>
    </source>
</evidence>
<dbReference type="AlphaFoldDB" id="A0A7W5ZM97"/>
<evidence type="ECO:0000313" key="2">
    <source>
        <dbReference type="Proteomes" id="UP000541352"/>
    </source>
</evidence>
<evidence type="ECO:0008006" key="3">
    <source>
        <dbReference type="Google" id="ProtNLM"/>
    </source>
</evidence>
<sequence length="138" mass="15934">MKNALMVGLWMVFATPNKELNESGERGTLVLYRRKDYFSSDFTLKINNQQVSQKFSNNEFIRLDVPAGRLKIETEGGFITEKQSMAFSVAPNETVYLKGIVDYDYLSNALYFKRIDDESATREITKTKLDETALRRIE</sequence>
<dbReference type="Proteomes" id="UP000541352">
    <property type="component" value="Unassembled WGS sequence"/>
</dbReference>
<dbReference type="RefSeq" id="WP_183975663.1">
    <property type="nucleotide sequence ID" value="NZ_JACIBY010000006.1"/>
</dbReference>